<reference evidence="5 6" key="1">
    <citation type="submission" date="2020-03" db="EMBL/GenBank/DDBJ databases">
        <title>Sequencing the genomes of 1000 actinobacteria strains.</title>
        <authorList>
            <person name="Klenk H.-P."/>
        </authorList>
    </citation>
    <scope>NUCLEOTIDE SEQUENCE [LARGE SCALE GENOMIC DNA]</scope>
    <source>
        <strain evidence="5 6">DSM 45685</strain>
    </source>
</reference>
<dbReference type="Gene3D" id="2.40.100.10">
    <property type="entry name" value="Cyclophilin-like"/>
    <property type="match status" value="1"/>
</dbReference>
<dbReference type="SUPFAM" id="SSF50891">
    <property type="entry name" value="Cyclophilin-like"/>
    <property type="match status" value="1"/>
</dbReference>
<keyword evidence="1" id="KW-0547">Nucleotide-binding</keyword>
<dbReference type="RefSeq" id="WP_167172607.1">
    <property type="nucleotide sequence ID" value="NZ_JAAOYM010000001.1"/>
</dbReference>
<keyword evidence="6" id="KW-1185">Reference proteome</keyword>
<dbReference type="Proteomes" id="UP000545493">
    <property type="component" value="Unassembled WGS sequence"/>
</dbReference>
<gene>
    <name evidence="5" type="ORF">FHU38_003425</name>
</gene>
<dbReference type="NCBIfam" id="TIGR00724">
    <property type="entry name" value="urea_amlyse_rel"/>
    <property type="match status" value="1"/>
</dbReference>
<keyword evidence="2" id="KW-0378">Hydrolase</keyword>
<name>A0A7X5URX1_9PSEU</name>
<keyword evidence="3" id="KW-0067">ATP-binding</keyword>
<dbReference type="SMART" id="SM00797">
    <property type="entry name" value="AHS2"/>
    <property type="match status" value="1"/>
</dbReference>
<dbReference type="PANTHER" id="PTHR43309:SF3">
    <property type="entry name" value="5-OXOPROLINASE SUBUNIT C"/>
    <property type="match status" value="1"/>
</dbReference>
<evidence type="ECO:0000313" key="5">
    <source>
        <dbReference type="EMBL" id="NIJ13081.1"/>
    </source>
</evidence>
<dbReference type="EMBL" id="JAAOYM010000001">
    <property type="protein sequence ID" value="NIJ13081.1"/>
    <property type="molecule type" value="Genomic_DNA"/>
</dbReference>
<evidence type="ECO:0000313" key="6">
    <source>
        <dbReference type="Proteomes" id="UP000545493"/>
    </source>
</evidence>
<dbReference type="Pfam" id="PF02626">
    <property type="entry name" value="CT_A_B"/>
    <property type="match status" value="1"/>
</dbReference>
<accession>A0A7X5URX1</accession>
<protein>
    <submittedName>
        <fullName evidence="5">Biotin-dependent carboxylase-like uncharacterized protein</fullName>
    </submittedName>
</protein>
<evidence type="ECO:0000256" key="2">
    <source>
        <dbReference type="ARBA" id="ARBA00022801"/>
    </source>
</evidence>
<evidence type="ECO:0000259" key="4">
    <source>
        <dbReference type="SMART" id="SM00797"/>
    </source>
</evidence>
<evidence type="ECO:0000256" key="1">
    <source>
        <dbReference type="ARBA" id="ARBA00022741"/>
    </source>
</evidence>
<dbReference type="InterPro" id="IPR029000">
    <property type="entry name" value="Cyclophilin-like_dom_sf"/>
</dbReference>
<dbReference type="InterPro" id="IPR052708">
    <property type="entry name" value="PxpC"/>
</dbReference>
<sequence>MVGATLEILRSGPLSTIQDLGRPGYAATGVGESGAADRGSLRLANRLVGNDENAAAIEATLGGLELRAESAVTVAVTGAPCELTAGGCGQAMNTLISLAAGATLRLGAARRGLRSYVAVRGGIDVEPVLGSRSTDLLSGLGPAPLAPGVRLPVGPEPAIRPMEGRPSQRFDTDDLVLRVVPGPRDSWFARSALTRLFTESYVVTSETNRIGVRLDGPALTRVRHGDLPSEGLVAGGLLVPPSGKPTLSLVNHPVLGDFPAIATVLSADLDKAAQARPGQHLRFVALDALAAQAARAA</sequence>
<dbReference type="PANTHER" id="PTHR43309">
    <property type="entry name" value="5-OXOPROLINASE SUBUNIT C"/>
    <property type="match status" value="1"/>
</dbReference>
<feature type="domain" description="Carboxyltransferase" evidence="4">
    <location>
        <begin position="27"/>
        <end position="297"/>
    </location>
</feature>
<dbReference type="GO" id="GO:0005524">
    <property type="term" value="F:ATP binding"/>
    <property type="evidence" value="ECO:0007669"/>
    <property type="project" value="UniProtKB-KW"/>
</dbReference>
<dbReference type="InterPro" id="IPR003778">
    <property type="entry name" value="CT_A_B"/>
</dbReference>
<proteinExistence type="predicted"/>
<evidence type="ECO:0000256" key="3">
    <source>
        <dbReference type="ARBA" id="ARBA00022840"/>
    </source>
</evidence>
<dbReference type="AlphaFoldDB" id="A0A7X5URX1"/>
<dbReference type="GO" id="GO:0016787">
    <property type="term" value="F:hydrolase activity"/>
    <property type="evidence" value="ECO:0007669"/>
    <property type="project" value="UniProtKB-KW"/>
</dbReference>
<organism evidence="5 6">
    <name type="scientific">Saccharomonospora amisosensis</name>
    <dbReference type="NCBI Taxonomy" id="1128677"/>
    <lineage>
        <taxon>Bacteria</taxon>
        <taxon>Bacillati</taxon>
        <taxon>Actinomycetota</taxon>
        <taxon>Actinomycetes</taxon>
        <taxon>Pseudonocardiales</taxon>
        <taxon>Pseudonocardiaceae</taxon>
        <taxon>Saccharomonospora</taxon>
    </lineage>
</organism>
<comment type="caution">
    <text evidence="5">The sequence shown here is derived from an EMBL/GenBank/DDBJ whole genome shotgun (WGS) entry which is preliminary data.</text>
</comment>